<dbReference type="AlphaFoldDB" id="A4CEZ5"/>
<keyword evidence="2 6" id="KW-0349">Heme</keyword>
<sequence>MLVVVTSLSVQAADITQGKTKAMMCGACHGVNGVSLVPMYPNLAEQKSTSLIKQLKEFRPGVRNDPMMTPMAKPLSDVDIDNIYAYFVSLLAAK</sequence>
<dbReference type="HOGENOM" id="CLU_128253_1_2_6"/>
<evidence type="ECO:0000256" key="6">
    <source>
        <dbReference type="PROSITE-ProRule" id="PRU00433"/>
    </source>
</evidence>
<comment type="caution">
    <text evidence="8">The sequence shown here is derived from an EMBL/GenBank/DDBJ whole genome shotgun (WGS) entry which is preliminary data.</text>
</comment>
<evidence type="ECO:0000256" key="1">
    <source>
        <dbReference type="ARBA" id="ARBA00022448"/>
    </source>
</evidence>
<dbReference type="EMBL" id="AAOH01000010">
    <property type="protein sequence ID" value="EAR26670.1"/>
    <property type="molecule type" value="Genomic_DNA"/>
</dbReference>
<keyword evidence="5 6" id="KW-0408">Iron</keyword>
<evidence type="ECO:0000256" key="2">
    <source>
        <dbReference type="ARBA" id="ARBA00022617"/>
    </source>
</evidence>
<dbReference type="PROSITE" id="PS51007">
    <property type="entry name" value="CYTC"/>
    <property type="match status" value="1"/>
</dbReference>
<dbReference type="eggNOG" id="COG2863">
    <property type="taxonomic scope" value="Bacteria"/>
</dbReference>
<organism evidence="8 9">
    <name type="scientific">Pseudoalteromonas tunicata D2</name>
    <dbReference type="NCBI Taxonomy" id="87626"/>
    <lineage>
        <taxon>Bacteria</taxon>
        <taxon>Pseudomonadati</taxon>
        <taxon>Pseudomonadota</taxon>
        <taxon>Gammaproteobacteria</taxon>
        <taxon>Alteromonadales</taxon>
        <taxon>Pseudoalteromonadaceae</taxon>
        <taxon>Pseudoalteromonas</taxon>
    </lineage>
</organism>
<evidence type="ECO:0000313" key="9">
    <source>
        <dbReference type="Proteomes" id="UP000006201"/>
    </source>
</evidence>
<keyword evidence="1" id="KW-0813">Transport</keyword>
<evidence type="ECO:0000256" key="5">
    <source>
        <dbReference type="ARBA" id="ARBA00023004"/>
    </source>
</evidence>
<evidence type="ECO:0000256" key="3">
    <source>
        <dbReference type="ARBA" id="ARBA00022723"/>
    </source>
</evidence>
<dbReference type="GO" id="GO:0046872">
    <property type="term" value="F:metal ion binding"/>
    <property type="evidence" value="ECO:0007669"/>
    <property type="project" value="UniProtKB-KW"/>
</dbReference>
<name>A4CEZ5_9GAMM</name>
<dbReference type="SUPFAM" id="SSF46626">
    <property type="entry name" value="Cytochrome c"/>
    <property type="match status" value="1"/>
</dbReference>
<dbReference type="RefSeq" id="WP_009840654.1">
    <property type="nucleotide sequence ID" value="NZ_CH959302.1"/>
</dbReference>
<accession>A4CEZ5</accession>
<evidence type="ECO:0000256" key="4">
    <source>
        <dbReference type="ARBA" id="ARBA00022982"/>
    </source>
</evidence>
<gene>
    <name evidence="8" type="ORF">PTD2_17062</name>
</gene>
<dbReference type="InterPro" id="IPR036909">
    <property type="entry name" value="Cyt_c-like_dom_sf"/>
</dbReference>
<dbReference type="Gene3D" id="1.10.760.10">
    <property type="entry name" value="Cytochrome c-like domain"/>
    <property type="match status" value="1"/>
</dbReference>
<dbReference type="STRING" id="87626.PTD2_17062"/>
<dbReference type="GO" id="GO:0009055">
    <property type="term" value="F:electron transfer activity"/>
    <property type="evidence" value="ECO:0007669"/>
    <property type="project" value="InterPro"/>
</dbReference>
<keyword evidence="4" id="KW-0249">Electron transport</keyword>
<dbReference type="GO" id="GO:0020037">
    <property type="term" value="F:heme binding"/>
    <property type="evidence" value="ECO:0007669"/>
    <property type="project" value="InterPro"/>
</dbReference>
<reference evidence="8 9" key="1">
    <citation type="submission" date="2006-02" db="EMBL/GenBank/DDBJ databases">
        <authorList>
            <person name="Moran M.A."/>
            <person name="Kjelleberg S."/>
            <person name="Egan S."/>
            <person name="Saunders N."/>
            <person name="Thomas T."/>
            <person name="Ferriera S."/>
            <person name="Johnson J."/>
            <person name="Kravitz S."/>
            <person name="Halpern A."/>
            <person name="Remington K."/>
            <person name="Beeson K."/>
            <person name="Tran B."/>
            <person name="Rogers Y.-H."/>
            <person name="Friedman R."/>
            <person name="Venter J.C."/>
        </authorList>
    </citation>
    <scope>NUCLEOTIDE SEQUENCE [LARGE SCALE GENOMIC DNA]</scope>
    <source>
        <strain evidence="8 9">D2</strain>
    </source>
</reference>
<evidence type="ECO:0000259" key="7">
    <source>
        <dbReference type="PROSITE" id="PS51007"/>
    </source>
</evidence>
<keyword evidence="9" id="KW-1185">Reference proteome</keyword>
<dbReference type="Proteomes" id="UP000006201">
    <property type="component" value="Unassembled WGS sequence"/>
</dbReference>
<feature type="domain" description="Cytochrome c" evidence="7">
    <location>
        <begin position="13"/>
        <end position="91"/>
    </location>
</feature>
<dbReference type="PANTHER" id="PTHR33751">
    <property type="entry name" value="CBB3-TYPE CYTOCHROME C OXIDASE SUBUNIT FIXP"/>
    <property type="match status" value="1"/>
</dbReference>
<protein>
    <submittedName>
        <fullName evidence="8">Cytochrome c family protein</fullName>
    </submittedName>
</protein>
<dbReference type="InterPro" id="IPR050597">
    <property type="entry name" value="Cytochrome_c_Oxidase_Subunit"/>
</dbReference>
<dbReference type="PANTHER" id="PTHR33751:SF9">
    <property type="entry name" value="CYTOCHROME C4"/>
    <property type="match status" value="1"/>
</dbReference>
<dbReference type="InterPro" id="IPR009056">
    <property type="entry name" value="Cyt_c-like_dom"/>
</dbReference>
<keyword evidence="3 6" id="KW-0479">Metal-binding</keyword>
<dbReference type="OrthoDB" id="9796421at2"/>
<evidence type="ECO:0000313" key="8">
    <source>
        <dbReference type="EMBL" id="EAR26670.1"/>
    </source>
</evidence>
<proteinExistence type="predicted"/>
<dbReference type="Pfam" id="PF00034">
    <property type="entry name" value="Cytochrom_C"/>
    <property type="match status" value="1"/>
</dbReference>